<evidence type="ECO:0000313" key="1">
    <source>
        <dbReference type="Proteomes" id="UP000035642"/>
    </source>
</evidence>
<organism evidence="1 2">
    <name type="scientific">Angiostrongylus cantonensis</name>
    <name type="common">Rat lungworm</name>
    <dbReference type="NCBI Taxonomy" id="6313"/>
    <lineage>
        <taxon>Eukaryota</taxon>
        <taxon>Metazoa</taxon>
        <taxon>Ecdysozoa</taxon>
        <taxon>Nematoda</taxon>
        <taxon>Chromadorea</taxon>
        <taxon>Rhabditida</taxon>
        <taxon>Rhabditina</taxon>
        <taxon>Rhabditomorpha</taxon>
        <taxon>Strongyloidea</taxon>
        <taxon>Metastrongylidae</taxon>
        <taxon>Angiostrongylus</taxon>
    </lineage>
</organism>
<protein>
    <submittedName>
        <fullName evidence="2">Ephrin</fullName>
    </submittedName>
</protein>
<dbReference type="Proteomes" id="UP000035642">
    <property type="component" value="Unassembled WGS sequence"/>
</dbReference>
<dbReference type="STRING" id="6313.A0A0K0D5B7"/>
<dbReference type="WBParaSite" id="ACAC_0000526201-mRNA-1">
    <property type="protein sequence ID" value="ACAC_0000526201-mRNA-1"/>
    <property type="gene ID" value="ACAC_0000526201"/>
</dbReference>
<reference evidence="1" key="1">
    <citation type="submission" date="2012-09" db="EMBL/GenBank/DDBJ databases">
        <authorList>
            <person name="Martin A.A."/>
        </authorList>
    </citation>
    <scope>NUCLEOTIDE SEQUENCE</scope>
</reference>
<evidence type="ECO:0000313" key="2">
    <source>
        <dbReference type="WBParaSite" id="ACAC_0000526201-mRNA-1"/>
    </source>
</evidence>
<keyword evidence="1" id="KW-1185">Reference proteome</keyword>
<accession>A0A0K0D5B7</accession>
<sequence>MVIIVEKTNNCGPSAKIVGSDEDEDVEKYPTAQAVTRFRGPGGHIGRRRGTSIKPTCTEKWNQNGTYTFPYRVQNSSACALIVTEIQVIPLTDCDDGASEKIRSVSLPTGQKCGCKRFLFD</sequence>
<reference evidence="2" key="2">
    <citation type="submission" date="2017-02" db="UniProtKB">
        <authorList>
            <consortium name="WormBaseParasite"/>
        </authorList>
    </citation>
    <scope>IDENTIFICATION</scope>
</reference>
<proteinExistence type="predicted"/>
<dbReference type="AlphaFoldDB" id="A0A0K0D5B7"/>
<name>A0A0K0D5B7_ANGCA</name>